<accession>A0A9P6MVQ6</accession>
<dbReference type="GO" id="GO:0003700">
    <property type="term" value="F:DNA-binding transcription factor activity"/>
    <property type="evidence" value="ECO:0007669"/>
    <property type="project" value="InterPro"/>
</dbReference>
<evidence type="ECO:0000256" key="2">
    <source>
        <dbReference type="SAM" id="MobiDB-lite"/>
    </source>
</evidence>
<evidence type="ECO:0000259" key="3">
    <source>
        <dbReference type="PROSITE" id="PS00036"/>
    </source>
</evidence>
<reference evidence="4" key="1">
    <citation type="journal article" date="2020" name="Fungal Divers.">
        <title>Resolving the Mortierellaceae phylogeny through synthesis of multi-gene phylogenetics and phylogenomics.</title>
        <authorList>
            <person name="Vandepol N."/>
            <person name="Liber J."/>
            <person name="Desiro A."/>
            <person name="Na H."/>
            <person name="Kennedy M."/>
            <person name="Barry K."/>
            <person name="Grigoriev I.V."/>
            <person name="Miller A.N."/>
            <person name="O'Donnell K."/>
            <person name="Stajich J.E."/>
            <person name="Bonito G."/>
        </authorList>
    </citation>
    <scope>NUCLEOTIDE SEQUENCE</scope>
    <source>
        <strain evidence="4">NRRL 2769</strain>
    </source>
</reference>
<feature type="compositionally biased region" description="Basic and acidic residues" evidence="2">
    <location>
        <begin position="222"/>
        <end position="248"/>
    </location>
</feature>
<evidence type="ECO:0000256" key="1">
    <source>
        <dbReference type="SAM" id="Coils"/>
    </source>
</evidence>
<feature type="compositionally biased region" description="Pro residues" evidence="2">
    <location>
        <begin position="183"/>
        <end position="196"/>
    </location>
</feature>
<feature type="region of interest" description="Disordered" evidence="2">
    <location>
        <begin position="1"/>
        <end position="145"/>
    </location>
</feature>
<feature type="compositionally biased region" description="Low complexity" evidence="2">
    <location>
        <begin position="632"/>
        <end position="646"/>
    </location>
</feature>
<dbReference type="AlphaFoldDB" id="A0A9P6MVQ6"/>
<feature type="region of interest" description="Disordered" evidence="2">
    <location>
        <begin position="632"/>
        <end position="718"/>
    </location>
</feature>
<dbReference type="Proteomes" id="UP000703661">
    <property type="component" value="Unassembled WGS sequence"/>
</dbReference>
<comment type="caution">
    <text evidence="4">The sequence shown here is derived from an EMBL/GenBank/DDBJ whole genome shotgun (WGS) entry which is preliminary data.</text>
</comment>
<feature type="compositionally biased region" description="Gly residues" evidence="2">
    <location>
        <begin position="39"/>
        <end position="48"/>
    </location>
</feature>
<feature type="region of interest" description="Disordered" evidence="2">
    <location>
        <begin position="518"/>
        <end position="539"/>
    </location>
</feature>
<feature type="compositionally biased region" description="Polar residues" evidence="2">
    <location>
        <begin position="336"/>
        <end position="350"/>
    </location>
</feature>
<feature type="domain" description="BZIP" evidence="3">
    <location>
        <begin position="127"/>
        <end position="142"/>
    </location>
</feature>
<evidence type="ECO:0000313" key="5">
    <source>
        <dbReference type="Proteomes" id="UP000703661"/>
    </source>
</evidence>
<organism evidence="4 5">
    <name type="scientific">Entomortierella chlamydospora</name>
    <dbReference type="NCBI Taxonomy" id="101097"/>
    <lineage>
        <taxon>Eukaryota</taxon>
        <taxon>Fungi</taxon>
        <taxon>Fungi incertae sedis</taxon>
        <taxon>Mucoromycota</taxon>
        <taxon>Mortierellomycotina</taxon>
        <taxon>Mortierellomycetes</taxon>
        <taxon>Mortierellales</taxon>
        <taxon>Mortierellaceae</taxon>
        <taxon>Entomortierella</taxon>
    </lineage>
</organism>
<keyword evidence="5" id="KW-1185">Reference proteome</keyword>
<feature type="compositionally biased region" description="Low complexity" evidence="2">
    <location>
        <begin position="24"/>
        <end position="38"/>
    </location>
</feature>
<keyword evidence="1" id="KW-0175">Coiled coil</keyword>
<gene>
    <name evidence="4" type="ORF">BGZ80_010414</name>
</gene>
<feature type="compositionally biased region" description="Low complexity" evidence="2">
    <location>
        <begin position="295"/>
        <end position="310"/>
    </location>
</feature>
<proteinExistence type="predicted"/>
<feature type="compositionally biased region" description="Basic and acidic residues" evidence="2">
    <location>
        <begin position="675"/>
        <end position="684"/>
    </location>
</feature>
<feature type="region of interest" description="Disordered" evidence="2">
    <location>
        <begin position="558"/>
        <end position="605"/>
    </location>
</feature>
<feature type="compositionally biased region" description="Polar residues" evidence="2">
    <location>
        <begin position="85"/>
        <end position="98"/>
    </location>
</feature>
<evidence type="ECO:0000313" key="4">
    <source>
        <dbReference type="EMBL" id="KAG0014494.1"/>
    </source>
</evidence>
<feature type="compositionally biased region" description="Basic and acidic residues" evidence="2">
    <location>
        <begin position="576"/>
        <end position="587"/>
    </location>
</feature>
<feature type="region of interest" description="Disordered" evidence="2">
    <location>
        <begin position="177"/>
        <end position="391"/>
    </location>
</feature>
<feature type="compositionally biased region" description="Low complexity" evidence="2">
    <location>
        <begin position="701"/>
        <end position="711"/>
    </location>
</feature>
<feature type="compositionally biased region" description="Polar residues" evidence="2">
    <location>
        <begin position="380"/>
        <end position="389"/>
    </location>
</feature>
<dbReference type="PROSITE" id="PS00036">
    <property type="entry name" value="BZIP_BASIC"/>
    <property type="match status" value="1"/>
</dbReference>
<feature type="region of interest" description="Disordered" evidence="2">
    <location>
        <begin position="456"/>
        <end position="501"/>
    </location>
</feature>
<dbReference type="InterPro" id="IPR046347">
    <property type="entry name" value="bZIP_sf"/>
</dbReference>
<feature type="compositionally biased region" description="Low complexity" evidence="2">
    <location>
        <begin position="115"/>
        <end position="138"/>
    </location>
</feature>
<sequence length="718" mass="77793">MEYLQGMHPIHHGHARQSAGGGSSTTTGSTTGNSYGYNTAGGSGGSTTSGGHHFYSQQHHSSGPGRANLNAAVNQHQRQVHEPGSSPNSSGTSATGPSPRTAGERNGSGGGRSGSSGTEQQGRNSTKRAAQNRAAQRAFRQRKDLYVRELERKADLLQQAEGKIMALSARNRELELALLAQGVPPPSQQPQQPQPQPQSQSQPQPPHHASVAPASGPTGQSREQDREPIDYNRERGREERAPIERRGSQDAYENCISSHPAISRHASSHQLHHAFNSASPLLANGSLEHQPLSKQHQQQQQQQHQQQQQRQRPESDYGFDGQDNNPHVRLHRHPSESSLRTGRGESNSADSGDDYGAGRASQYTRRGSSESKNEYSQSSARGSHQNNSMIPEYSEIFPPSARSWSYQLEDGVKPHSPMTAAASSPIVPGGIVSATSTSGNGYVDHPGTRAEMEYLSDERSSEPGSGYDSVNKRPSDGAISWTSNTSTGTIGGGHEGNYTSRGFQEHVNGEVRKQQSWSSFSATRNGPSLINAPSTPSPMTTAVREGINDMDTQDSFHQQQHRMLHHRASTGSVSIRDTDRQHPRENQSRMIMSDSPEMSPLDGRLGSSVAAAAGNTSPQMSRHQHQYFPAIGQQQRQQGLQQSPGQEHPPGAYGNSPRSHLYQRHYRQAQGLNDSGEKLGRHPDAANSDMDTVYDQPRDIGNGNNNGAGYNEASTRSP</sequence>
<dbReference type="Gene3D" id="1.20.5.170">
    <property type="match status" value="1"/>
</dbReference>
<name>A0A9P6MVQ6_9FUNG</name>
<feature type="coiled-coil region" evidence="1">
    <location>
        <begin position="150"/>
        <end position="177"/>
    </location>
</feature>
<dbReference type="InterPro" id="IPR004827">
    <property type="entry name" value="bZIP"/>
</dbReference>
<dbReference type="SUPFAM" id="SSF57959">
    <property type="entry name" value="Leucine zipper domain"/>
    <property type="match status" value="1"/>
</dbReference>
<feature type="compositionally biased region" description="Basic residues" evidence="2">
    <location>
        <begin position="559"/>
        <end position="568"/>
    </location>
</feature>
<dbReference type="EMBL" id="JAAAID010000721">
    <property type="protein sequence ID" value="KAG0014494.1"/>
    <property type="molecule type" value="Genomic_DNA"/>
</dbReference>
<protein>
    <recommendedName>
        <fullName evidence="3">BZIP domain-containing protein</fullName>
    </recommendedName>
</protein>